<evidence type="ECO:0000313" key="9">
    <source>
        <dbReference type="Proteomes" id="UP001177003"/>
    </source>
</evidence>
<dbReference type="InterPro" id="IPR036855">
    <property type="entry name" value="Znf_CCCH_sf"/>
</dbReference>
<dbReference type="SMART" id="SM00356">
    <property type="entry name" value="ZnF_C3H1"/>
    <property type="match status" value="4"/>
</dbReference>
<dbReference type="GO" id="GO:0003677">
    <property type="term" value="F:DNA binding"/>
    <property type="evidence" value="ECO:0007669"/>
    <property type="project" value="UniProtKB-KW"/>
</dbReference>
<evidence type="ECO:0000259" key="7">
    <source>
        <dbReference type="PROSITE" id="PS50103"/>
    </source>
</evidence>
<evidence type="ECO:0000256" key="3">
    <source>
        <dbReference type="ARBA" id="ARBA00022833"/>
    </source>
</evidence>
<dbReference type="EMBL" id="OX465079">
    <property type="protein sequence ID" value="CAI9274934.1"/>
    <property type="molecule type" value="Genomic_DNA"/>
</dbReference>
<feature type="region of interest" description="Disordered" evidence="6">
    <location>
        <begin position="1"/>
        <end position="21"/>
    </location>
</feature>
<feature type="domain" description="C3H1-type" evidence="7">
    <location>
        <begin position="290"/>
        <end position="318"/>
    </location>
</feature>
<feature type="zinc finger region" description="C3H1-type" evidence="5">
    <location>
        <begin position="244"/>
        <end position="272"/>
    </location>
</feature>
<feature type="domain" description="C3H1-type" evidence="7">
    <location>
        <begin position="244"/>
        <end position="272"/>
    </location>
</feature>
<evidence type="ECO:0000256" key="1">
    <source>
        <dbReference type="ARBA" id="ARBA00022723"/>
    </source>
</evidence>
<feature type="compositionally biased region" description="Low complexity" evidence="6">
    <location>
        <begin position="368"/>
        <end position="402"/>
    </location>
</feature>
<reference evidence="8" key="1">
    <citation type="submission" date="2023-04" db="EMBL/GenBank/DDBJ databases">
        <authorList>
            <person name="Vijverberg K."/>
            <person name="Xiong W."/>
            <person name="Schranz E."/>
        </authorList>
    </citation>
    <scope>NUCLEOTIDE SEQUENCE</scope>
</reference>
<accession>A0AA35YJ81</accession>
<dbReference type="AlphaFoldDB" id="A0AA35YJ81"/>
<evidence type="ECO:0000256" key="4">
    <source>
        <dbReference type="ARBA" id="ARBA00023125"/>
    </source>
</evidence>
<keyword evidence="3 5" id="KW-0862">Zinc</keyword>
<dbReference type="GO" id="GO:0003729">
    <property type="term" value="F:mRNA binding"/>
    <property type="evidence" value="ECO:0007669"/>
    <property type="project" value="UniProtKB-ARBA"/>
</dbReference>
<dbReference type="Pfam" id="PF00642">
    <property type="entry name" value="zf-CCCH"/>
    <property type="match status" value="4"/>
</dbReference>
<gene>
    <name evidence="8" type="ORF">LSALG_LOCUS14980</name>
</gene>
<evidence type="ECO:0000256" key="2">
    <source>
        <dbReference type="ARBA" id="ARBA00022771"/>
    </source>
</evidence>
<dbReference type="PANTHER" id="PTHR12506:SF83">
    <property type="entry name" value="ZINC FINGER, CCCH-TYPE-RELATED"/>
    <property type="match status" value="1"/>
</dbReference>
<evidence type="ECO:0000256" key="6">
    <source>
        <dbReference type="SAM" id="MobiDB-lite"/>
    </source>
</evidence>
<name>A0AA35YJ81_LACSI</name>
<dbReference type="InterPro" id="IPR050974">
    <property type="entry name" value="Plant_ZF_CCCH"/>
</dbReference>
<feature type="zinc finger region" description="C3H1-type" evidence="5">
    <location>
        <begin position="36"/>
        <end position="64"/>
    </location>
</feature>
<dbReference type="InterPro" id="IPR000571">
    <property type="entry name" value="Znf_CCCH"/>
</dbReference>
<dbReference type="PROSITE" id="PS50103">
    <property type="entry name" value="ZF_C3H1"/>
    <property type="match status" value="4"/>
</dbReference>
<keyword evidence="4" id="KW-0238">DNA-binding</keyword>
<feature type="zinc finger region" description="C3H1-type" evidence="5">
    <location>
        <begin position="82"/>
        <end position="110"/>
    </location>
</feature>
<proteinExistence type="predicted"/>
<keyword evidence="1 5" id="KW-0479">Metal-binding</keyword>
<feature type="compositionally biased region" description="Polar residues" evidence="6">
    <location>
        <begin position="348"/>
        <end position="363"/>
    </location>
</feature>
<feature type="zinc finger region" description="C3H1-type" evidence="5">
    <location>
        <begin position="290"/>
        <end position="318"/>
    </location>
</feature>
<dbReference type="GO" id="GO:0008270">
    <property type="term" value="F:zinc ion binding"/>
    <property type="evidence" value="ECO:0007669"/>
    <property type="project" value="UniProtKB-KW"/>
</dbReference>
<sequence>MEMSQSDPVSEWNTSGGQTGLEEPMWQLGLESYPERPDEADCIYYLRTGFCGYGSRCRFNHPRDRSSVVGAMRSAGGEYPQRIGQPVCQYYMRTGMCKFGASCKYHHPRHGIGSSTTVLLNISGYPLRPGEKECSYYVKTGQSSVTYQSMQSPVASSQQYGVFSGNWPVSRPSLLPGSYLAGSYGPPVMLPPGMVPFPGWNPYQAPVNPNSNVGGGSMYAISPSHLSPAVPSYVSMAESAFPERPGEAECQYYLKTGDCKFGSSCRYHHPREWNQPKTNFMLSPMGLPLRPGAAVCTHYAQKGVCKFGPSCKFDHPMGGGGTLSYSSSASSLADMSVAPYPVGTSVGTLAPSSSSSDIVSATNKNKDGVSTSTSISIASGSVGSSLSQSMPLSLSKSSTAAD</sequence>
<feature type="region of interest" description="Disordered" evidence="6">
    <location>
        <begin position="348"/>
        <end position="402"/>
    </location>
</feature>
<feature type="domain" description="C3H1-type" evidence="7">
    <location>
        <begin position="36"/>
        <end position="64"/>
    </location>
</feature>
<dbReference type="PANTHER" id="PTHR12506">
    <property type="entry name" value="PROTEIN PHOSPHATASE RELATED"/>
    <property type="match status" value="1"/>
</dbReference>
<evidence type="ECO:0000256" key="5">
    <source>
        <dbReference type="PROSITE-ProRule" id="PRU00723"/>
    </source>
</evidence>
<feature type="domain" description="C3H1-type" evidence="7">
    <location>
        <begin position="82"/>
        <end position="110"/>
    </location>
</feature>
<keyword evidence="2 5" id="KW-0863">Zinc-finger</keyword>
<organism evidence="8 9">
    <name type="scientific">Lactuca saligna</name>
    <name type="common">Willowleaf lettuce</name>
    <dbReference type="NCBI Taxonomy" id="75948"/>
    <lineage>
        <taxon>Eukaryota</taxon>
        <taxon>Viridiplantae</taxon>
        <taxon>Streptophyta</taxon>
        <taxon>Embryophyta</taxon>
        <taxon>Tracheophyta</taxon>
        <taxon>Spermatophyta</taxon>
        <taxon>Magnoliopsida</taxon>
        <taxon>eudicotyledons</taxon>
        <taxon>Gunneridae</taxon>
        <taxon>Pentapetalae</taxon>
        <taxon>asterids</taxon>
        <taxon>campanulids</taxon>
        <taxon>Asterales</taxon>
        <taxon>Asteraceae</taxon>
        <taxon>Cichorioideae</taxon>
        <taxon>Cichorieae</taxon>
        <taxon>Lactucinae</taxon>
        <taxon>Lactuca</taxon>
    </lineage>
</organism>
<feature type="compositionally biased region" description="Polar residues" evidence="6">
    <location>
        <begin position="1"/>
        <end position="16"/>
    </location>
</feature>
<dbReference type="SUPFAM" id="SSF90229">
    <property type="entry name" value="CCCH zinc finger"/>
    <property type="match status" value="4"/>
</dbReference>
<evidence type="ECO:0000313" key="8">
    <source>
        <dbReference type="EMBL" id="CAI9274934.1"/>
    </source>
</evidence>
<keyword evidence="9" id="KW-1185">Reference proteome</keyword>
<dbReference type="Gene3D" id="4.10.1000.10">
    <property type="entry name" value="Zinc finger, CCCH-type"/>
    <property type="match status" value="2"/>
</dbReference>
<protein>
    <recommendedName>
        <fullName evidence="7">C3H1-type domain-containing protein</fullName>
    </recommendedName>
</protein>
<dbReference type="Proteomes" id="UP001177003">
    <property type="component" value="Chromosome 3"/>
</dbReference>